<accession>A0A6I2F4C8</accession>
<proteinExistence type="predicted"/>
<keyword evidence="2" id="KW-1185">Reference proteome</keyword>
<dbReference type="RefSeq" id="WP_153683559.1">
    <property type="nucleotide sequence ID" value="NZ_WJIF01000002.1"/>
</dbReference>
<protein>
    <recommendedName>
        <fullName evidence="3">DUF559 domain-containing protein</fullName>
    </recommendedName>
</protein>
<sequence length="299" mass="33437">MTRRAPLPFELAFRPFTVRQATEAGVSRSRLRANDLERPFRGVRSPVLAQDAVDRCRAYATRMPSAHAFSHVTAAELFGLPLPSMRESPLHVSALSGREPRMRGIVGHRLDASRIEIRSRQGVRTVSAADAWCQLASMRGPAFSHDDLVAAGDRLLGWPRPLIRVEELDAAIDRHRGSRGTLARDRARRDIRPGSASRRESLLRLDVIRRGFPEPECNGPIDLPTGRVYGDLVFRREKVLMEYEGDHHRTDTLQFARDLERLSALASAGWIVIRVGARSNRERAFGDLALALASRSELA</sequence>
<reference evidence="1 2" key="1">
    <citation type="submission" date="2019-10" db="EMBL/GenBank/DDBJ databases">
        <authorList>
            <person name="Nie G."/>
            <person name="Ming H."/>
            <person name="Yi B."/>
        </authorList>
    </citation>
    <scope>NUCLEOTIDE SEQUENCE [LARGE SCALE GENOMIC DNA]</scope>
    <source>
        <strain evidence="1 2">CFH 90414</strain>
    </source>
</reference>
<evidence type="ECO:0000313" key="1">
    <source>
        <dbReference type="EMBL" id="MRG59091.1"/>
    </source>
</evidence>
<organism evidence="1 2">
    <name type="scientific">Agromyces agglutinans</name>
    <dbReference type="NCBI Taxonomy" id="2662258"/>
    <lineage>
        <taxon>Bacteria</taxon>
        <taxon>Bacillati</taxon>
        <taxon>Actinomycetota</taxon>
        <taxon>Actinomycetes</taxon>
        <taxon>Micrococcales</taxon>
        <taxon>Microbacteriaceae</taxon>
        <taxon>Agromyces</taxon>
    </lineage>
</organism>
<comment type="caution">
    <text evidence="1">The sequence shown here is derived from an EMBL/GenBank/DDBJ whole genome shotgun (WGS) entry which is preliminary data.</text>
</comment>
<dbReference type="EMBL" id="WJIF01000002">
    <property type="protein sequence ID" value="MRG59091.1"/>
    <property type="molecule type" value="Genomic_DNA"/>
</dbReference>
<evidence type="ECO:0008006" key="3">
    <source>
        <dbReference type="Google" id="ProtNLM"/>
    </source>
</evidence>
<evidence type="ECO:0000313" key="2">
    <source>
        <dbReference type="Proteomes" id="UP000431080"/>
    </source>
</evidence>
<dbReference type="AlphaFoldDB" id="A0A6I2F4C8"/>
<dbReference type="Proteomes" id="UP000431080">
    <property type="component" value="Unassembled WGS sequence"/>
</dbReference>
<gene>
    <name evidence="1" type="ORF">GE115_04295</name>
</gene>
<name>A0A6I2F4C8_9MICO</name>